<evidence type="ECO:0000313" key="4">
    <source>
        <dbReference type="Proteomes" id="UP001356080"/>
    </source>
</evidence>
<dbReference type="GO" id="GO:0004519">
    <property type="term" value="F:endonuclease activity"/>
    <property type="evidence" value="ECO:0007669"/>
    <property type="project" value="UniProtKB-KW"/>
</dbReference>
<protein>
    <submittedName>
        <fullName evidence="2">Endonuclease</fullName>
    </submittedName>
    <submittedName>
        <fullName evidence="1">Xylose isomerase-like TIM barrel</fullName>
    </submittedName>
</protein>
<dbReference type="InterPro" id="IPR036237">
    <property type="entry name" value="Xyl_isomerase-like_sf"/>
</dbReference>
<dbReference type="Proteomes" id="UP001356080">
    <property type="component" value="Unassembled WGS sequence"/>
</dbReference>
<gene>
    <name evidence="1" type="ORF">A21D_01762</name>
    <name evidence="2" type="ORF">V2W34_11670</name>
</gene>
<reference evidence="1" key="1">
    <citation type="submission" date="2016-11" db="EMBL/GenBank/DDBJ databases">
        <title>Complete genome sequence of Virgibacillus dokdonensis 21D, a halophilic bacterium isolated from the deep hypersaline anoxic basin Discovery in the Mediterranean Sea.</title>
        <authorList>
            <person name="Zeaiter Z."/>
            <person name="Booth J.M."/>
            <person name="Prosdocimi E.M."/>
            <person name="Mapelli F."/>
            <person name="Fusi M."/>
            <person name="Daffonchio D."/>
            <person name="Borin S."/>
            <person name="Crotti E."/>
        </authorList>
    </citation>
    <scope>NUCLEOTIDE SEQUENCE</scope>
    <source>
        <strain evidence="1">21D</strain>
    </source>
</reference>
<accession>A0A2K9J1D5</accession>
<evidence type="ECO:0000313" key="1">
    <source>
        <dbReference type="EMBL" id="AUJ24843.1"/>
    </source>
</evidence>
<sequence>MIIPQIPFLGLDKDQIDKIWVKEGYGLEANIFDGRSLFEEDFLYKFNETLSYAKSLNPSLLTLHFPTDNADYVNNKEIKEKLYKFIEIALKHEVAGITLHANQFLSVEEYQKYNLTDSRKRVIEVLASLDDDLKDTPLWIGIENLPIIGNLGDDFDPIFVYPKDFEELTQLKLKHIGITWDICHWSITYLTHLSISKLYRDKDFAIDNYFEFFDLQDFVNHYHFSSFKHLTIPYSEIRCIEGQLPRDGSIDETLLKRVVVEINKSYVNKKIGMTFEVQEEDYTNRSTSWKTLEWFGDIIDGEQTI</sequence>
<evidence type="ECO:0000313" key="2">
    <source>
        <dbReference type="EMBL" id="MEF2292660.1"/>
    </source>
</evidence>
<dbReference type="AlphaFoldDB" id="A0A2K9J1D5"/>
<organism evidence="1 3">
    <name type="scientific">Virgibacillus dokdonensis</name>
    <dbReference type="NCBI Taxonomy" id="302167"/>
    <lineage>
        <taxon>Bacteria</taxon>
        <taxon>Bacillati</taxon>
        <taxon>Bacillota</taxon>
        <taxon>Bacilli</taxon>
        <taxon>Bacillales</taxon>
        <taxon>Bacillaceae</taxon>
        <taxon>Virgibacillus</taxon>
    </lineage>
</organism>
<reference evidence="2 4" key="3">
    <citation type="submission" date="2024-01" db="EMBL/GenBank/DDBJ databases">
        <title>Survival strategy associated with biotechnological potential of Virgibacillus dokdonensis T4.6 isolated from salt-fermented shrimp paste.</title>
        <authorList>
            <person name="Doan T.V."/>
            <person name="Quach N.T."/>
            <person name="Phi Q.-T."/>
        </authorList>
    </citation>
    <scope>NUCLEOTIDE SEQUENCE [LARGE SCALE GENOMIC DNA]</scope>
    <source>
        <strain evidence="2 4">T4.6</strain>
    </source>
</reference>
<dbReference type="SUPFAM" id="SSF51658">
    <property type="entry name" value="Xylose isomerase-like"/>
    <property type="match status" value="1"/>
</dbReference>
<keyword evidence="2" id="KW-0378">Hydrolase</keyword>
<dbReference type="EMBL" id="CP018622">
    <property type="protein sequence ID" value="AUJ24843.1"/>
    <property type="molecule type" value="Genomic_DNA"/>
</dbReference>
<dbReference type="Gene3D" id="3.20.20.150">
    <property type="entry name" value="Divalent-metal-dependent TIM barrel enzymes"/>
    <property type="match status" value="1"/>
</dbReference>
<keyword evidence="1" id="KW-0413">Isomerase</keyword>
<dbReference type="RefSeq" id="WP_101933257.1">
    <property type="nucleotide sequence ID" value="NZ_CP018622.1"/>
</dbReference>
<keyword evidence="4" id="KW-1185">Reference proteome</keyword>
<reference evidence="3" key="2">
    <citation type="submission" date="2016-11" db="EMBL/GenBank/DDBJ databases">
        <title>Complete genome sequence of Virgibacillus pantothenticus 21D, a halophilic bacterium isolated from the deep hypersaline anoxic basin Discovery in the Mediterranean Sea.</title>
        <authorList>
            <person name="Zeaiter Z."/>
            <person name="Booth J.M."/>
            <person name="Prosdocimi E.M."/>
            <person name="Mapelli F."/>
            <person name="Fusi M."/>
            <person name="Daffonchio D."/>
            <person name="Borin S."/>
            <person name="Crotti E."/>
        </authorList>
    </citation>
    <scope>NUCLEOTIDE SEQUENCE [LARGE SCALE GENOMIC DNA]</scope>
    <source>
        <strain evidence="3">21D</strain>
    </source>
</reference>
<proteinExistence type="predicted"/>
<name>A0A2K9J1D5_9BACI</name>
<dbReference type="GO" id="GO:0016853">
    <property type="term" value="F:isomerase activity"/>
    <property type="evidence" value="ECO:0007669"/>
    <property type="project" value="UniProtKB-KW"/>
</dbReference>
<dbReference type="Proteomes" id="UP000234237">
    <property type="component" value="Chromosome"/>
</dbReference>
<keyword evidence="2" id="KW-0540">Nuclease</keyword>
<evidence type="ECO:0000313" key="3">
    <source>
        <dbReference type="Proteomes" id="UP000234237"/>
    </source>
</evidence>
<keyword evidence="2" id="KW-0255">Endonuclease</keyword>
<dbReference type="KEGG" id="vpn:A21D_01762"/>
<dbReference type="EMBL" id="JAZHPM010000019">
    <property type="protein sequence ID" value="MEF2292660.1"/>
    <property type="molecule type" value="Genomic_DNA"/>
</dbReference>